<dbReference type="EMBL" id="RSCK01000001">
    <property type="protein sequence ID" value="RUT14689.1"/>
    <property type="molecule type" value="Genomic_DNA"/>
</dbReference>
<dbReference type="InterPro" id="IPR000551">
    <property type="entry name" value="MerR-type_HTH_dom"/>
</dbReference>
<gene>
    <name evidence="6" type="primary">merR-2</name>
    <name evidence="6" type="ORF">DSM107010_02350</name>
</gene>
<reference evidence="6 7" key="1">
    <citation type="journal article" date="2019" name="Genome Biol. Evol.">
        <title>Day and night: Metabolic profiles and evolutionary relationships of six axenic non-marine cyanobacteria.</title>
        <authorList>
            <person name="Will S.E."/>
            <person name="Henke P."/>
            <person name="Boedeker C."/>
            <person name="Huang S."/>
            <person name="Brinkmann H."/>
            <person name="Rohde M."/>
            <person name="Jarek M."/>
            <person name="Friedl T."/>
            <person name="Seufert S."/>
            <person name="Schumacher M."/>
            <person name="Overmann J."/>
            <person name="Neumann-Schaal M."/>
            <person name="Petersen J."/>
        </authorList>
    </citation>
    <scope>NUCLEOTIDE SEQUENCE [LARGE SCALE GENOMIC DNA]</scope>
    <source>
        <strain evidence="6 7">SAG 39.79</strain>
    </source>
</reference>
<organism evidence="6 7">
    <name type="scientific">Chroococcidiopsis cubana SAG 39.79</name>
    <dbReference type="NCBI Taxonomy" id="388085"/>
    <lineage>
        <taxon>Bacteria</taxon>
        <taxon>Bacillati</taxon>
        <taxon>Cyanobacteriota</taxon>
        <taxon>Cyanophyceae</taxon>
        <taxon>Chroococcidiopsidales</taxon>
        <taxon>Chroococcidiopsidaceae</taxon>
        <taxon>Chroococcidiopsis</taxon>
    </lineage>
</organism>
<dbReference type="Proteomes" id="UP000282574">
    <property type="component" value="Unassembled WGS sequence"/>
</dbReference>
<feature type="domain" description="HTH merR-type" evidence="5">
    <location>
        <begin position="5"/>
        <end position="74"/>
    </location>
</feature>
<dbReference type="Gene3D" id="1.10.1660.10">
    <property type="match status" value="1"/>
</dbReference>
<dbReference type="InterPro" id="IPR047057">
    <property type="entry name" value="MerR_fam"/>
</dbReference>
<dbReference type="InterPro" id="IPR009061">
    <property type="entry name" value="DNA-bd_dom_put_sf"/>
</dbReference>
<dbReference type="PROSITE" id="PS00552">
    <property type="entry name" value="HTH_MERR_1"/>
    <property type="match status" value="1"/>
</dbReference>
<dbReference type="PANTHER" id="PTHR30204">
    <property type="entry name" value="REDOX-CYCLING DRUG-SENSING TRANSCRIPTIONAL ACTIVATOR SOXR"/>
    <property type="match status" value="1"/>
</dbReference>
<dbReference type="GO" id="GO:0003677">
    <property type="term" value="F:DNA binding"/>
    <property type="evidence" value="ECO:0007669"/>
    <property type="project" value="UniProtKB-KW"/>
</dbReference>
<dbReference type="SMART" id="SM00422">
    <property type="entry name" value="HTH_MERR"/>
    <property type="match status" value="1"/>
</dbReference>
<evidence type="ECO:0000256" key="1">
    <source>
        <dbReference type="ARBA" id="ARBA00023015"/>
    </source>
</evidence>
<evidence type="ECO:0000256" key="3">
    <source>
        <dbReference type="ARBA" id="ARBA00023163"/>
    </source>
</evidence>
<evidence type="ECO:0000313" key="6">
    <source>
        <dbReference type="EMBL" id="RUT14689.1"/>
    </source>
</evidence>
<keyword evidence="2" id="KW-0238">DNA-binding</keyword>
<evidence type="ECO:0000313" key="7">
    <source>
        <dbReference type="Proteomes" id="UP000282574"/>
    </source>
</evidence>
<dbReference type="PANTHER" id="PTHR30204:SF94">
    <property type="entry name" value="HEAVY METAL-DEPENDENT TRANSCRIPTIONAL REGULATOR HI_0293-RELATED"/>
    <property type="match status" value="1"/>
</dbReference>
<evidence type="ECO:0000259" key="5">
    <source>
        <dbReference type="PROSITE" id="PS50937"/>
    </source>
</evidence>
<name>A0AB37UTG9_9CYAN</name>
<keyword evidence="1" id="KW-0805">Transcription regulation</keyword>
<sequence>MPNKLLKIGELAEKTNVAVATIRYYESLGLIEPAQRSKSGYRYYTSNAIKRVQFIKKAQSLQFSLSEIQQVLGVRNRGSAACPLVRDLLNQKIAQLEEQLYRMKALKTELEAYRKRWADRPLDDPCSQELCSLIEEVAEHSLSSEPNL</sequence>
<comment type="caution">
    <text evidence="6">The sequence shown here is derived from an EMBL/GenBank/DDBJ whole genome shotgun (WGS) entry which is preliminary data.</text>
</comment>
<keyword evidence="4" id="KW-0175">Coiled coil</keyword>
<protein>
    <submittedName>
        <fullName evidence="6">Hg(II)-responsive transcriptional regulator</fullName>
    </submittedName>
</protein>
<dbReference type="AlphaFoldDB" id="A0AB37UTG9"/>
<dbReference type="PROSITE" id="PS50937">
    <property type="entry name" value="HTH_MERR_2"/>
    <property type="match status" value="1"/>
</dbReference>
<evidence type="ECO:0000256" key="2">
    <source>
        <dbReference type="ARBA" id="ARBA00023125"/>
    </source>
</evidence>
<dbReference type="GO" id="GO:0003700">
    <property type="term" value="F:DNA-binding transcription factor activity"/>
    <property type="evidence" value="ECO:0007669"/>
    <property type="project" value="InterPro"/>
</dbReference>
<proteinExistence type="predicted"/>
<dbReference type="CDD" id="cd04770">
    <property type="entry name" value="HTH_HMRTR"/>
    <property type="match status" value="1"/>
</dbReference>
<accession>A0AB37UTG9</accession>
<dbReference type="PRINTS" id="PR00040">
    <property type="entry name" value="HTHMERR"/>
</dbReference>
<keyword evidence="3" id="KW-0804">Transcription</keyword>
<keyword evidence="7" id="KW-1185">Reference proteome</keyword>
<dbReference type="SUPFAM" id="SSF46955">
    <property type="entry name" value="Putative DNA-binding domain"/>
    <property type="match status" value="1"/>
</dbReference>
<dbReference type="Pfam" id="PF13411">
    <property type="entry name" value="MerR_1"/>
    <property type="match status" value="1"/>
</dbReference>
<evidence type="ECO:0000256" key="4">
    <source>
        <dbReference type="SAM" id="Coils"/>
    </source>
</evidence>
<feature type="coiled-coil region" evidence="4">
    <location>
        <begin position="86"/>
        <end position="116"/>
    </location>
</feature>